<keyword evidence="1" id="KW-1133">Transmembrane helix</keyword>
<keyword evidence="1" id="KW-0472">Membrane</keyword>
<feature type="transmembrane region" description="Helical" evidence="1">
    <location>
        <begin position="7"/>
        <end position="28"/>
    </location>
</feature>
<evidence type="ECO:0000313" key="2">
    <source>
        <dbReference type="EMBL" id="SHN65897.1"/>
    </source>
</evidence>
<feature type="transmembrane region" description="Helical" evidence="1">
    <location>
        <begin position="79"/>
        <end position="97"/>
    </location>
</feature>
<sequence>MQKKIRIAINVFWFLIIAYLSFKMPLFVDDYFQSKSFATGEDISSLNMIFDSLKVSYQIFNGRVITMFFIQLMLNVPRIVFSICNAIVYIMLANLIVKYICCGVDIDKNRSTIILALVYVCMWFMMPDFAEVVVWPSGCITYMWMNLIILSFGYLYYKAFASMRCFDGSTSRKVPAGKTIIAAIGYTVLGICAGWSAEASAGATIGGISLFFIWCLLTKHNIRLEKIVGFVACLAGYCMLIFSPANRVRITDAEGGMATKGLIGTYAYRVARESYYLCIFLLVPIAISIALYIFTRNRTSTEKESVFKKVIKEVSKGQEVFFWLIAFASVYVMTFSAGFANRIFQFPLFMLIIAMGKSFMKICDDLSVEYKERLAKATITFSIIMMLLASTEVIAGSFYAKAHDSFFDRQMIYYHIYDTKGVISDSYEQD</sequence>
<gene>
    <name evidence="2" type="ORF">SAMN02745247_03039</name>
</gene>
<feature type="transmembrane region" description="Helical" evidence="1">
    <location>
        <begin position="109"/>
        <end position="126"/>
    </location>
</feature>
<evidence type="ECO:0000313" key="3">
    <source>
        <dbReference type="Proteomes" id="UP000184097"/>
    </source>
</evidence>
<protein>
    <submittedName>
        <fullName evidence="2">Uncharacterized protein</fullName>
    </submittedName>
</protein>
<dbReference type="Proteomes" id="UP000184097">
    <property type="component" value="Unassembled WGS sequence"/>
</dbReference>
<feature type="transmembrane region" description="Helical" evidence="1">
    <location>
        <begin position="227"/>
        <end position="245"/>
    </location>
</feature>
<feature type="transmembrane region" description="Helical" evidence="1">
    <location>
        <begin position="381"/>
        <end position="400"/>
    </location>
</feature>
<feature type="transmembrane region" description="Helical" evidence="1">
    <location>
        <begin position="178"/>
        <end position="197"/>
    </location>
</feature>
<keyword evidence="1" id="KW-0812">Transmembrane</keyword>
<accession>A0A1M7T5B9</accession>
<dbReference type="RefSeq" id="WP_072705689.1">
    <property type="nucleotide sequence ID" value="NZ_FRDH01000017.1"/>
</dbReference>
<dbReference type="AlphaFoldDB" id="A0A1M7T5B9"/>
<proteinExistence type="predicted"/>
<feature type="transmembrane region" description="Helical" evidence="1">
    <location>
        <begin position="320"/>
        <end position="337"/>
    </location>
</feature>
<dbReference type="EMBL" id="FRDH01000017">
    <property type="protein sequence ID" value="SHN65897.1"/>
    <property type="molecule type" value="Genomic_DNA"/>
</dbReference>
<feature type="transmembrane region" description="Helical" evidence="1">
    <location>
        <begin position="132"/>
        <end position="157"/>
    </location>
</feature>
<dbReference type="InterPro" id="IPR045691">
    <property type="entry name" value="DUF6056"/>
</dbReference>
<feature type="transmembrane region" description="Helical" evidence="1">
    <location>
        <begin position="274"/>
        <end position="294"/>
    </location>
</feature>
<name>A0A1M7T5B9_9FIRM</name>
<feature type="transmembrane region" description="Helical" evidence="1">
    <location>
        <begin position="203"/>
        <end position="220"/>
    </location>
</feature>
<reference evidence="2 3" key="1">
    <citation type="submission" date="2016-12" db="EMBL/GenBank/DDBJ databases">
        <authorList>
            <person name="Song W.-J."/>
            <person name="Kurnit D.M."/>
        </authorList>
    </citation>
    <scope>NUCLEOTIDE SEQUENCE [LARGE SCALE GENOMIC DNA]</scope>
    <source>
        <strain evidence="2 3">DSM 14810</strain>
    </source>
</reference>
<organism evidence="2 3">
    <name type="scientific">Butyrivibrio hungatei DSM 14810</name>
    <dbReference type="NCBI Taxonomy" id="1121132"/>
    <lineage>
        <taxon>Bacteria</taxon>
        <taxon>Bacillati</taxon>
        <taxon>Bacillota</taxon>
        <taxon>Clostridia</taxon>
        <taxon>Lachnospirales</taxon>
        <taxon>Lachnospiraceae</taxon>
        <taxon>Butyrivibrio</taxon>
    </lineage>
</organism>
<evidence type="ECO:0000256" key="1">
    <source>
        <dbReference type="SAM" id="Phobius"/>
    </source>
</evidence>
<dbReference type="Pfam" id="PF19528">
    <property type="entry name" value="DUF6056"/>
    <property type="match status" value="1"/>
</dbReference>